<dbReference type="InterPro" id="IPR020846">
    <property type="entry name" value="MFS_dom"/>
</dbReference>
<feature type="transmembrane region" description="Helical" evidence="6">
    <location>
        <begin position="138"/>
        <end position="157"/>
    </location>
</feature>
<keyword evidence="9" id="KW-1185">Reference proteome</keyword>
<dbReference type="GO" id="GO:0022857">
    <property type="term" value="F:transmembrane transporter activity"/>
    <property type="evidence" value="ECO:0007669"/>
    <property type="project" value="InterPro"/>
</dbReference>
<organism evidence="8 9">
    <name type="scientific">Conidiobolus coronatus (strain ATCC 28846 / CBS 209.66 / NRRL 28638)</name>
    <name type="common">Delacroixia coronata</name>
    <dbReference type="NCBI Taxonomy" id="796925"/>
    <lineage>
        <taxon>Eukaryota</taxon>
        <taxon>Fungi</taxon>
        <taxon>Fungi incertae sedis</taxon>
        <taxon>Zoopagomycota</taxon>
        <taxon>Entomophthoromycotina</taxon>
        <taxon>Entomophthoromycetes</taxon>
        <taxon>Entomophthorales</taxon>
        <taxon>Ancylistaceae</taxon>
        <taxon>Conidiobolus</taxon>
    </lineage>
</organism>
<keyword evidence="3 6" id="KW-0812">Transmembrane</keyword>
<dbReference type="Gene3D" id="1.20.1720.10">
    <property type="entry name" value="Multidrug resistance protein D"/>
    <property type="match status" value="1"/>
</dbReference>
<feature type="transmembrane region" description="Helical" evidence="6">
    <location>
        <begin position="79"/>
        <end position="99"/>
    </location>
</feature>
<dbReference type="InterPro" id="IPR011701">
    <property type="entry name" value="MFS"/>
</dbReference>
<feature type="transmembrane region" description="Helical" evidence="6">
    <location>
        <begin position="310"/>
        <end position="333"/>
    </location>
</feature>
<evidence type="ECO:0000256" key="4">
    <source>
        <dbReference type="ARBA" id="ARBA00022989"/>
    </source>
</evidence>
<feature type="non-terminal residue" evidence="8">
    <location>
        <position position="425"/>
    </location>
</feature>
<feature type="domain" description="Major facilitator superfamily (MFS) profile" evidence="7">
    <location>
        <begin position="14"/>
        <end position="425"/>
    </location>
</feature>
<dbReference type="PANTHER" id="PTHR23502:SF132">
    <property type="entry name" value="POLYAMINE TRANSPORTER 2-RELATED"/>
    <property type="match status" value="1"/>
</dbReference>
<keyword evidence="5 6" id="KW-0472">Membrane</keyword>
<accession>A0A137PHE5</accession>
<feature type="transmembrane region" description="Helical" evidence="6">
    <location>
        <begin position="12"/>
        <end position="35"/>
    </location>
</feature>
<feature type="transmembrane region" description="Helical" evidence="6">
    <location>
        <begin position="47"/>
        <end position="67"/>
    </location>
</feature>
<dbReference type="OrthoDB" id="2441642at2759"/>
<dbReference type="PRINTS" id="PR01036">
    <property type="entry name" value="TCRTETB"/>
</dbReference>
<dbReference type="PROSITE" id="PS50850">
    <property type="entry name" value="MFS"/>
    <property type="match status" value="1"/>
</dbReference>
<evidence type="ECO:0000313" key="8">
    <source>
        <dbReference type="EMBL" id="KXN74426.1"/>
    </source>
</evidence>
<dbReference type="OMA" id="IAIMFAC"/>
<proteinExistence type="predicted"/>
<evidence type="ECO:0000313" key="9">
    <source>
        <dbReference type="Proteomes" id="UP000070444"/>
    </source>
</evidence>
<evidence type="ECO:0000256" key="3">
    <source>
        <dbReference type="ARBA" id="ARBA00022692"/>
    </source>
</evidence>
<feature type="transmembrane region" description="Helical" evidence="6">
    <location>
        <begin position="268"/>
        <end position="289"/>
    </location>
</feature>
<dbReference type="STRING" id="796925.A0A137PHE5"/>
<dbReference type="SUPFAM" id="SSF103473">
    <property type="entry name" value="MFS general substrate transporter"/>
    <property type="match status" value="1"/>
</dbReference>
<feature type="transmembrane region" description="Helical" evidence="6">
    <location>
        <begin position="404"/>
        <end position="424"/>
    </location>
</feature>
<dbReference type="Proteomes" id="UP000070444">
    <property type="component" value="Unassembled WGS sequence"/>
</dbReference>
<sequence>PGKKVYSYRTKAVYLTLMASASLMGPLAACLNIPALGDIAEYFETDYYKVSLIVTSFLVSIAIFPLIWSVLADAYGRKWFILISMSIFTLSSVGCSLSTSIEMLIVMRVFQGLGSSASIVISMGVISDIFPKSEMGRAIGLGSIGILLGPVIGPIIGGYMTQYLGWKSVFYLCAGLGAVLTISIGLLYKETIDPSIKLPPPIIRNNVTGKLEFAKTIPNPFECLIFLKNIDVTLLCVASCFVSVSYFANEIAHPIIAGGIYQLSAPQVGLSFTANGAGSVIGSIGTGFISDYFVKRYVRMNNGESSPPKVRLYIVLIGSIIIIPAVLMIGWFTSYKLPLAAILFSQFLLGLSMTSILGGIFNYYIESYPTKSSSVAACNTTLRLIFAAIATKVTPGLLNDIGAGYTFTIYSGLEIVSLLIIIFMI</sequence>
<feature type="transmembrane region" description="Helical" evidence="6">
    <location>
        <begin position="169"/>
        <end position="188"/>
    </location>
</feature>
<keyword evidence="4 6" id="KW-1133">Transmembrane helix</keyword>
<feature type="non-terminal residue" evidence="8">
    <location>
        <position position="1"/>
    </location>
</feature>
<gene>
    <name evidence="8" type="ORF">CONCODRAFT_21527</name>
</gene>
<evidence type="ECO:0000256" key="2">
    <source>
        <dbReference type="ARBA" id="ARBA00022448"/>
    </source>
</evidence>
<dbReference type="Pfam" id="PF07690">
    <property type="entry name" value="MFS_1"/>
    <property type="match status" value="1"/>
</dbReference>
<comment type="subcellular location">
    <subcellularLocation>
        <location evidence="1">Membrane</location>
        <topology evidence="1">Multi-pass membrane protein</topology>
    </subcellularLocation>
</comment>
<reference evidence="8 9" key="1">
    <citation type="journal article" date="2015" name="Genome Biol. Evol.">
        <title>Phylogenomic analyses indicate that early fungi evolved digesting cell walls of algal ancestors of land plants.</title>
        <authorList>
            <person name="Chang Y."/>
            <person name="Wang S."/>
            <person name="Sekimoto S."/>
            <person name="Aerts A.L."/>
            <person name="Choi C."/>
            <person name="Clum A."/>
            <person name="LaButti K.M."/>
            <person name="Lindquist E.A."/>
            <person name="Yee Ngan C."/>
            <person name="Ohm R.A."/>
            <person name="Salamov A.A."/>
            <person name="Grigoriev I.V."/>
            <person name="Spatafora J.W."/>
            <person name="Berbee M.L."/>
        </authorList>
    </citation>
    <scope>NUCLEOTIDE SEQUENCE [LARGE SCALE GENOMIC DNA]</scope>
    <source>
        <strain evidence="8 9">NRRL 28638</strain>
    </source>
</reference>
<name>A0A137PHE5_CONC2</name>
<evidence type="ECO:0000259" key="7">
    <source>
        <dbReference type="PROSITE" id="PS50850"/>
    </source>
</evidence>
<feature type="transmembrane region" description="Helical" evidence="6">
    <location>
        <begin position="105"/>
        <end position="126"/>
    </location>
</feature>
<protein>
    <submittedName>
        <fullName evidence="8">MFS general substrate transporter</fullName>
    </submittedName>
</protein>
<dbReference type="GO" id="GO:0005886">
    <property type="term" value="C:plasma membrane"/>
    <property type="evidence" value="ECO:0007669"/>
    <property type="project" value="TreeGrafter"/>
</dbReference>
<dbReference type="AlphaFoldDB" id="A0A137PHE5"/>
<dbReference type="InterPro" id="IPR036259">
    <property type="entry name" value="MFS_trans_sf"/>
</dbReference>
<feature type="transmembrane region" description="Helical" evidence="6">
    <location>
        <begin position="230"/>
        <end position="248"/>
    </location>
</feature>
<dbReference type="EMBL" id="KQ964423">
    <property type="protein sequence ID" value="KXN74426.1"/>
    <property type="molecule type" value="Genomic_DNA"/>
</dbReference>
<evidence type="ECO:0000256" key="5">
    <source>
        <dbReference type="ARBA" id="ARBA00023136"/>
    </source>
</evidence>
<dbReference type="PANTHER" id="PTHR23502">
    <property type="entry name" value="MAJOR FACILITATOR SUPERFAMILY"/>
    <property type="match status" value="1"/>
</dbReference>
<keyword evidence="2" id="KW-0813">Transport</keyword>
<evidence type="ECO:0000256" key="6">
    <source>
        <dbReference type="SAM" id="Phobius"/>
    </source>
</evidence>
<feature type="transmembrane region" description="Helical" evidence="6">
    <location>
        <begin position="339"/>
        <end position="364"/>
    </location>
</feature>
<evidence type="ECO:0000256" key="1">
    <source>
        <dbReference type="ARBA" id="ARBA00004141"/>
    </source>
</evidence>